<feature type="active site" description="Proton acceptor" evidence="4">
    <location>
        <position position="378"/>
    </location>
</feature>
<comment type="similarity">
    <text evidence="1 5">Belongs to the thiolase-like superfamily. Thiolase family.</text>
</comment>
<evidence type="ECO:0000256" key="3">
    <source>
        <dbReference type="ARBA" id="ARBA00023315"/>
    </source>
</evidence>
<protein>
    <submittedName>
        <fullName evidence="8">Acetyl-CoA acetyltransferase</fullName>
        <ecNumber evidence="8">2.3.1.9</ecNumber>
    </submittedName>
</protein>
<dbReference type="PANTHER" id="PTHR18919:SF138">
    <property type="entry name" value="ACETYL-COA C-ACETYLTRANSFERASE"/>
    <property type="match status" value="1"/>
</dbReference>
<evidence type="ECO:0000256" key="4">
    <source>
        <dbReference type="PIRSR" id="PIRSR000429-1"/>
    </source>
</evidence>
<dbReference type="Gene3D" id="3.40.47.10">
    <property type="match status" value="2"/>
</dbReference>
<dbReference type="AlphaFoldDB" id="A0A1E3X8L0"/>
<dbReference type="FunFam" id="3.40.47.10:FF:000010">
    <property type="entry name" value="Acetyl-CoA acetyltransferase (Thiolase)"/>
    <property type="match status" value="1"/>
</dbReference>
<dbReference type="SUPFAM" id="SSF53901">
    <property type="entry name" value="Thiolase-like"/>
    <property type="match status" value="2"/>
</dbReference>
<keyword evidence="2 5" id="KW-0808">Transferase</keyword>
<dbReference type="GO" id="GO:0003985">
    <property type="term" value="F:acetyl-CoA C-acetyltransferase activity"/>
    <property type="evidence" value="ECO:0007669"/>
    <property type="project" value="UniProtKB-EC"/>
</dbReference>
<evidence type="ECO:0000313" key="9">
    <source>
        <dbReference type="Proteomes" id="UP000094056"/>
    </source>
</evidence>
<feature type="domain" description="Thiolase N-terminal" evidence="6">
    <location>
        <begin position="4"/>
        <end position="262"/>
    </location>
</feature>
<name>A0A1E3X8L0_9BACT</name>
<feature type="active site" description="Acyl-thioester intermediate" evidence="4">
    <location>
        <position position="88"/>
    </location>
</feature>
<dbReference type="Pfam" id="PF02803">
    <property type="entry name" value="Thiolase_C"/>
    <property type="match status" value="1"/>
</dbReference>
<dbReference type="InterPro" id="IPR020617">
    <property type="entry name" value="Thiolase_C"/>
</dbReference>
<proteinExistence type="inferred from homology"/>
<dbReference type="PROSITE" id="PS00737">
    <property type="entry name" value="THIOLASE_2"/>
    <property type="match status" value="1"/>
</dbReference>
<dbReference type="PANTHER" id="PTHR18919">
    <property type="entry name" value="ACETYL-COA C-ACYLTRANSFERASE"/>
    <property type="match status" value="1"/>
</dbReference>
<keyword evidence="3 5" id="KW-0012">Acyltransferase</keyword>
<reference evidence="8 9" key="1">
    <citation type="submission" date="2016-07" db="EMBL/GenBank/DDBJ databases">
        <title>Draft genome of Scalindua rubra, obtained from a brine-seawater interface in the Red Sea, sheds light on salt adaptation in anammox bacteria.</title>
        <authorList>
            <person name="Speth D.R."/>
            <person name="Lagkouvardos I."/>
            <person name="Wang Y."/>
            <person name="Qian P.-Y."/>
            <person name="Dutilh B.E."/>
            <person name="Jetten M.S."/>
        </authorList>
    </citation>
    <scope>NUCLEOTIDE SEQUENCE [LARGE SCALE GENOMIC DNA]</scope>
    <source>
        <strain evidence="8">BSI-1</strain>
    </source>
</reference>
<dbReference type="InterPro" id="IPR016039">
    <property type="entry name" value="Thiolase-like"/>
</dbReference>
<evidence type="ECO:0000256" key="2">
    <source>
        <dbReference type="ARBA" id="ARBA00022679"/>
    </source>
</evidence>
<accession>A0A1E3X8L0</accession>
<dbReference type="PATRIC" id="fig|1872076.5.peg.3507"/>
<dbReference type="EMBL" id="MAYW01000087">
    <property type="protein sequence ID" value="ODS31919.1"/>
    <property type="molecule type" value="Genomic_DNA"/>
</dbReference>
<dbReference type="InterPro" id="IPR020610">
    <property type="entry name" value="Thiolase_AS"/>
</dbReference>
<evidence type="ECO:0000313" key="8">
    <source>
        <dbReference type="EMBL" id="ODS31919.1"/>
    </source>
</evidence>
<gene>
    <name evidence="8" type="primary">thlA</name>
    <name evidence="8" type="ORF">SCARUB_02962</name>
</gene>
<dbReference type="Proteomes" id="UP000094056">
    <property type="component" value="Unassembled WGS sequence"/>
</dbReference>
<organism evidence="8 9">
    <name type="scientific">Candidatus Scalindua rubra</name>
    <dbReference type="NCBI Taxonomy" id="1872076"/>
    <lineage>
        <taxon>Bacteria</taxon>
        <taxon>Pseudomonadati</taxon>
        <taxon>Planctomycetota</taxon>
        <taxon>Candidatus Brocadiia</taxon>
        <taxon>Candidatus Brocadiales</taxon>
        <taxon>Candidatus Scalinduaceae</taxon>
        <taxon>Candidatus Scalindua</taxon>
    </lineage>
</organism>
<evidence type="ECO:0000256" key="1">
    <source>
        <dbReference type="ARBA" id="ARBA00010982"/>
    </source>
</evidence>
<evidence type="ECO:0000259" key="7">
    <source>
        <dbReference type="Pfam" id="PF02803"/>
    </source>
</evidence>
<dbReference type="InterPro" id="IPR020615">
    <property type="entry name" value="Thiolase_acyl_enz_int_AS"/>
</dbReference>
<dbReference type="EC" id="2.3.1.9" evidence="8"/>
<dbReference type="PROSITE" id="PS00099">
    <property type="entry name" value="THIOLASE_3"/>
    <property type="match status" value="1"/>
</dbReference>
<comment type="caution">
    <text evidence="8">The sequence shown here is derived from an EMBL/GenBank/DDBJ whole genome shotgun (WGS) entry which is preliminary data.</text>
</comment>
<sequence>MKNVVIVSACRSPVGKLQGQLSSLTAPQLCSKVIEHVLKLSKVETSQVDEVILGNVISAGIGQSPARQAALSGGLPDTVAALTINKVCASGLKAVALGAQAISLDEAEIVITGGMESMSNAPFLLKEMRNGKKLGDSKVIDSLIFDGLWDCYNNAHMGTLCELTVDKYKISREEQDDFALQSHKKAAEATKSGRFKEEIVAIFVKKGIYEDVVDTDETIRYDTSIEKLSTLKPVFCDKGTITAGNAPGLNDGAAALLLISEEMAGKLKLEPIAKIIGYATAHTDPKWFTIAPVNAVKRLLEKTSLKIEDFGLIEVNEAFAAQTLAVIKELCLDPARVNVNGGAIALGHPIGASGARILVTLIHSLRQRKMKLGLAALCLGGGGAMSMAIETL</sequence>
<feature type="domain" description="Thiolase C-terminal" evidence="7">
    <location>
        <begin position="270"/>
        <end position="390"/>
    </location>
</feature>
<dbReference type="PROSITE" id="PS00098">
    <property type="entry name" value="THIOLASE_1"/>
    <property type="match status" value="1"/>
</dbReference>
<dbReference type="CDD" id="cd00751">
    <property type="entry name" value="thiolase"/>
    <property type="match status" value="1"/>
</dbReference>
<dbReference type="NCBIfam" id="TIGR01930">
    <property type="entry name" value="AcCoA-C-Actrans"/>
    <property type="match status" value="1"/>
</dbReference>
<dbReference type="InterPro" id="IPR020616">
    <property type="entry name" value="Thiolase_N"/>
</dbReference>
<feature type="active site" description="Proton acceptor" evidence="4">
    <location>
        <position position="348"/>
    </location>
</feature>
<evidence type="ECO:0000256" key="5">
    <source>
        <dbReference type="RuleBase" id="RU003557"/>
    </source>
</evidence>
<dbReference type="InterPro" id="IPR002155">
    <property type="entry name" value="Thiolase"/>
</dbReference>
<dbReference type="PIRSF" id="PIRSF000429">
    <property type="entry name" value="Ac-CoA_Ac_transf"/>
    <property type="match status" value="1"/>
</dbReference>
<evidence type="ECO:0000259" key="6">
    <source>
        <dbReference type="Pfam" id="PF00108"/>
    </source>
</evidence>
<dbReference type="Pfam" id="PF00108">
    <property type="entry name" value="Thiolase_N"/>
    <property type="match status" value="1"/>
</dbReference>
<dbReference type="InterPro" id="IPR020613">
    <property type="entry name" value="Thiolase_CS"/>
</dbReference>